<gene>
    <name evidence="1" type="ORF">Mpt1_c05260</name>
</gene>
<dbReference type="OrthoDB" id="384513at2157"/>
<reference evidence="1 2" key="1">
    <citation type="journal article" date="2014" name="Appl. Environ. Microbiol.">
        <title>Comparative Genome Analysis of 'Candidatus Methanoplasma termitum' Indicates a New Mode of Energy Metabolism in the Seventh Order of Methanogens.</title>
        <authorList>
            <person name="Lang K."/>
            <person name="Schuldes J."/>
            <person name="Klingl A."/>
            <person name="Poehlein A."/>
            <person name="Daniel R."/>
            <person name="Brune A."/>
        </authorList>
    </citation>
    <scope>NUCLEOTIDE SEQUENCE [LARGE SCALE GENOMIC DNA]</scope>
    <source>
        <strain evidence="2">Mpt1</strain>
    </source>
</reference>
<dbReference type="RefSeq" id="WP_048111817.1">
    <property type="nucleotide sequence ID" value="NZ_CP010070.1"/>
</dbReference>
<dbReference type="EMBL" id="CP010070">
    <property type="protein sequence ID" value="AIZ56416.1"/>
    <property type="molecule type" value="Genomic_DNA"/>
</dbReference>
<accession>A0A0A7LFY5</accession>
<evidence type="ECO:0000313" key="2">
    <source>
        <dbReference type="Proteomes" id="UP000030787"/>
    </source>
</evidence>
<dbReference type="Proteomes" id="UP000030787">
    <property type="component" value="Chromosome"/>
</dbReference>
<name>A0A0A7LFY5_9ARCH</name>
<organism evidence="1 2">
    <name type="scientific">Candidatus Methanoplasma termitum</name>
    <dbReference type="NCBI Taxonomy" id="1577791"/>
    <lineage>
        <taxon>Archaea</taxon>
        <taxon>Methanobacteriati</taxon>
        <taxon>Thermoplasmatota</taxon>
        <taxon>Thermoplasmata</taxon>
        <taxon>Methanomassiliicoccales</taxon>
        <taxon>Methanomassiliicoccaceae</taxon>
        <taxon>Candidatus Methanoplasma</taxon>
    </lineage>
</organism>
<dbReference type="AlphaFoldDB" id="A0A0A7LFY5"/>
<sequence length="118" mass="13335">MGEMEESITIRMGKEDTQTMDDFMVEIGVKSRSRFIRDAIIGYINLKKEGANGAGNGIFVRFKEVQMEAIRLMVEQGVAFDEEEFVRKCTMDRIVTKESEVEAANRALAMAQKTSAMK</sequence>
<proteinExistence type="predicted"/>
<protein>
    <recommendedName>
        <fullName evidence="3">Ribbon-helix-helix protein CopG domain-containing protein</fullName>
    </recommendedName>
</protein>
<keyword evidence="2" id="KW-1185">Reference proteome</keyword>
<evidence type="ECO:0008006" key="3">
    <source>
        <dbReference type="Google" id="ProtNLM"/>
    </source>
</evidence>
<dbReference type="KEGG" id="mear:Mpt1_c05260"/>
<evidence type="ECO:0000313" key="1">
    <source>
        <dbReference type="EMBL" id="AIZ56416.1"/>
    </source>
</evidence>
<dbReference type="HOGENOM" id="CLU_2044292_0_0_2"/>
<dbReference type="GeneID" id="24818195"/>